<reference evidence="4" key="1">
    <citation type="submission" date="2018-04" db="EMBL/GenBank/DDBJ databases">
        <authorList>
            <person name="Cornet L."/>
        </authorList>
    </citation>
    <scope>NUCLEOTIDE SEQUENCE [LARGE SCALE GENOMIC DNA]</scope>
</reference>
<organism evidence="3 4">
    <name type="scientific">Phormidesmis priestleyi</name>
    <dbReference type="NCBI Taxonomy" id="268141"/>
    <lineage>
        <taxon>Bacteria</taxon>
        <taxon>Bacillati</taxon>
        <taxon>Cyanobacteriota</taxon>
        <taxon>Cyanophyceae</taxon>
        <taxon>Leptolyngbyales</taxon>
        <taxon>Leptolyngbyaceae</taxon>
        <taxon>Phormidesmis</taxon>
    </lineage>
</organism>
<protein>
    <recommendedName>
        <fullName evidence="2">DUF5671 domain-containing protein</fullName>
    </recommendedName>
</protein>
<dbReference type="Pfam" id="PF18920">
    <property type="entry name" value="DUF5671"/>
    <property type="match status" value="1"/>
</dbReference>
<feature type="transmembrane region" description="Helical" evidence="1">
    <location>
        <begin position="78"/>
        <end position="102"/>
    </location>
</feature>
<keyword evidence="1" id="KW-1133">Transmembrane helix</keyword>
<dbReference type="InterPro" id="IPR043728">
    <property type="entry name" value="DUF5671"/>
</dbReference>
<feature type="transmembrane region" description="Helical" evidence="1">
    <location>
        <begin position="122"/>
        <end position="140"/>
    </location>
</feature>
<dbReference type="Proteomes" id="UP000249794">
    <property type="component" value="Unassembled WGS sequence"/>
</dbReference>
<feature type="transmembrane region" description="Helical" evidence="1">
    <location>
        <begin position="194"/>
        <end position="213"/>
    </location>
</feature>
<comment type="caution">
    <text evidence="3">The sequence shown here is derived from an EMBL/GenBank/DDBJ whole genome shotgun (WGS) entry which is preliminary data.</text>
</comment>
<keyword evidence="1" id="KW-0472">Membrane</keyword>
<evidence type="ECO:0000313" key="4">
    <source>
        <dbReference type="Proteomes" id="UP000249794"/>
    </source>
</evidence>
<gene>
    <name evidence="3" type="ORF">DCF15_05925</name>
</gene>
<reference evidence="3 4" key="2">
    <citation type="submission" date="2018-06" db="EMBL/GenBank/DDBJ databases">
        <title>Metagenomic assembly of (sub)arctic Cyanobacteria and their associated microbiome from non-axenic cultures.</title>
        <authorList>
            <person name="Baurain D."/>
        </authorList>
    </citation>
    <scope>NUCLEOTIDE SEQUENCE [LARGE SCALE GENOMIC DNA]</scope>
    <source>
        <strain evidence="3">ULC027bin1</strain>
    </source>
</reference>
<evidence type="ECO:0000259" key="2">
    <source>
        <dbReference type="Pfam" id="PF18920"/>
    </source>
</evidence>
<dbReference type="AlphaFoldDB" id="A0A2W4XPA3"/>
<evidence type="ECO:0000313" key="3">
    <source>
        <dbReference type="EMBL" id="PZO58037.1"/>
    </source>
</evidence>
<evidence type="ECO:0000256" key="1">
    <source>
        <dbReference type="SAM" id="Phobius"/>
    </source>
</evidence>
<sequence length="231" mass="26195">MTRLSENPPPASASDIVTFIERARDRGASDEFISQLLRQFGWPQRDVERAFFQVYERLTGYPMPAPPAGGGELAKDAFFYLLSFVLLGLWTFSVGEIAFIWIDRVVPDATQNGYYNDDPFRLAFGLARLIVAYPVYLWLMRGLNRELARHREKHFSGVRKWLTYLTLLIVSLIGIGTLIAFLTSFLRGELTTRFILKAIVVLVIDGGILLYYLNWLQRTPSRSGAIAGVNP</sequence>
<accession>A0A2W4XPA3</accession>
<keyword evidence="1" id="KW-0812">Transmembrane</keyword>
<feature type="transmembrane region" description="Helical" evidence="1">
    <location>
        <begin position="161"/>
        <end position="182"/>
    </location>
</feature>
<dbReference type="EMBL" id="QBMP01000040">
    <property type="protein sequence ID" value="PZO58037.1"/>
    <property type="molecule type" value="Genomic_DNA"/>
</dbReference>
<proteinExistence type="predicted"/>
<feature type="domain" description="DUF5671" evidence="2">
    <location>
        <begin position="76"/>
        <end position="200"/>
    </location>
</feature>
<name>A0A2W4XPA3_9CYAN</name>